<evidence type="ECO:0000313" key="4">
    <source>
        <dbReference type="EMBL" id="KAA0193096.1"/>
    </source>
</evidence>
<dbReference type="InterPro" id="IPR027417">
    <property type="entry name" value="P-loop_NTPase"/>
</dbReference>
<dbReference type="CDD" id="cd02022">
    <property type="entry name" value="DPCK"/>
    <property type="match status" value="1"/>
</dbReference>
<dbReference type="InterPro" id="IPR003593">
    <property type="entry name" value="AAA+_ATPase"/>
</dbReference>
<dbReference type="InterPro" id="IPR001977">
    <property type="entry name" value="Depp_CoAkinase"/>
</dbReference>
<dbReference type="NCBIfam" id="TIGR00152">
    <property type="entry name" value="dephospho-CoA kinase"/>
    <property type="match status" value="1"/>
</dbReference>
<feature type="domain" description="AAA+ ATPase" evidence="3">
    <location>
        <begin position="44"/>
        <end position="215"/>
    </location>
</feature>
<evidence type="ECO:0000256" key="2">
    <source>
        <dbReference type="ARBA" id="ARBA00022840"/>
    </source>
</evidence>
<keyword evidence="4" id="KW-0808">Transferase</keyword>
<gene>
    <name evidence="4" type="ORF">FBUS_09661</name>
</gene>
<keyword evidence="4" id="KW-0418">Kinase</keyword>
<keyword evidence="4" id="KW-0548">Nucleotidyltransferase</keyword>
<dbReference type="GO" id="GO:0005524">
    <property type="term" value="F:ATP binding"/>
    <property type="evidence" value="ECO:0007669"/>
    <property type="project" value="UniProtKB-KW"/>
</dbReference>
<dbReference type="PANTHER" id="PTHR10695">
    <property type="entry name" value="DEPHOSPHO-COA KINASE-RELATED"/>
    <property type="match status" value="1"/>
</dbReference>
<dbReference type="AlphaFoldDB" id="A0A8E0VKA8"/>
<keyword evidence="2" id="KW-0067">ATP-binding</keyword>
<reference evidence="4" key="1">
    <citation type="submission" date="2019-05" db="EMBL/GenBank/DDBJ databases">
        <title>Annotation for the trematode Fasciolopsis buski.</title>
        <authorList>
            <person name="Choi Y.-J."/>
        </authorList>
    </citation>
    <scope>NUCLEOTIDE SEQUENCE</scope>
    <source>
        <strain evidence="4">HT</strain>
        <tissue evidence="4">Whole worm</tissue>
    </source>
</reference>
<keyword evidence="5" id="KW-1185">Reference proteome</keyword>
<dbReference type="GO" id="GO:0015937">
    <property type="term" value="P:coenzyme A biosynthetic process"/>
    <property type="evidence" value="ECO:0007669"/>
    <property type="project" value="InterPro"/>
</dbReference>
<protein>
    <submittedName>
        <fullName evidence="4">Phosphopantetheine adenylyltransferase / dephospho-CoA kinase</fullName>
    </submittedName>
</protein>
<evidence type="ECO:0000259" key="3">
    <source>
        <dbReference type="SMART" id="SM00382"/>
    </source>
</evidence>
<keyword evidence="1" id="KW-0547">Nucleotide-binding</keyword>
<feature type="non-terminal residue" evidence="4">
    <location>
        <position position="1"/>
    </location>
</feature>
<dbReference type="PANTHER" id="PTHR10695:SF46">
    <property type="entry name" value="BIFUNCTIONAL COENZYME A SYNTHASE-RELATED"/>
    <property type="match status" value="1"/>
</dbReference>
<accession>A0A8E0VKA8</accession>
<dbReference type="PROSITE" id="PS51219">
    <property type="entry name" value="DPCK"/>
    <property type="match status" value="1"/>
</dbReference>
<proteinExistence type="inferred from homology"/>
<dbReference type="Pfam" id="PF01121">
    <property type="entry name" value="CoaE"/>
    <property type="match status" value="1"/>
</dbReference>
<dbReference type="Proteomes" id="UP000728185">
    <property type="component" value="Unassembled WGS sequence"/>
</dbReference>
<dbReference type="EMBL" id="LUCM01005259">
    <property type="protein sequence ID" value="KAA0193096.1"/>
    <property type="molecule type" value="Genomic_DNA"/>
</dbReference>
<name>A0A8E0VKA8_9TREM</name>
<dbReference type="SUPFAM" id="SSF52540">
    <property type="entry name" value="P-loop containing nucleoside triphosphate hydrolases"/>
    <property type="match status" value="1"/>
</dbReference>
<evidence type="ECO:0000256" key="1">
    <source>
        <dbReference type="ARBA" id="ARBA00022741"/>
    </source>
</evidence>
<comment type="caution">
    <text evidence="4">The sequence shown here is derived from an EMBL/GenBank/DDBJ whole genome shotgun (WGS) entry which is preliminary data.</text>
</comment>
<dbReference type="Gene3D" id="3.40.50.300">
    <property type="entry name" value="P-loop containing nucleotide triphosphate hydrolases"/>
    <property type="match status" value="1"/>
</dbReference>
<evidence type="ECO:0000313" key="5">
    <source>
        <dbReference type="Proteomes" id="UP000728185"/>
    </source>
</evidence>
<dbReference type="OrthoDB" id="330671at2759"/>
<sequence>SIECQVPSDLCESKLSSTTARFHVLGTLLRPPNPNGWSRCGPGAPYVIGLAGPSGAGKSALARRLAGLSSAVHVIDCDQLGHEAYLPGTECHQKLLKHFGRESIASPDPPYPIDRARLGRLVFSDTERLKELNAIVWPEIEARVRERLFQLESIPMQAQSPESSPLSRPVVVLDAAVLLQAKWDRMCDEVWVALLPRHEAERRICERMHLEPNIAHERLERQAAAIAESTGGLDWWSVGQLDKNIGPVGCAHVVLSTQWDPECSQKQVERAFSKLCSRIPP</sequence>
<dbReference type="HAMAP" id="MF_00376">
    <property type="entry name" value="Dephospho_CoA_kinase"/>
    <property type="match status" value="1"/>
</dbReference>
<organism evidence="4 5">
    <name type="scientific">Fasciolopsis buskii</name>
    <dbReference type="NCBI Taxonomy" id="27845"/>
    <lineage>
        <taxon>Eukaryota</taxon>
        <taxon>Metazoa</taxon>
        <taxon>Spiralia</taxon>
        <taxon>Lophotrochozoa</taxon>
        <taxon>Platyhelminthes</taxon>
        <taxon>Trematoda</taxon>
        <taxon>Digenea</taxon>
        <taxon>Plagiorchiida</taxon>
        <taxon>Echinostomata</taxon>
        <taxon>Echinostomatoidea</taxon>
        <taxon>Fasciolidae</taxon>
        <taxon>Fasciolopsis</taxon>
    </lineage>
</organism>
<dbReference type="GO" id="GO:0016779">
    <property type="term" value="F:nucleotidyltransferase activity"/>
    <property type="evidence" value="ECO:0007669"/>
    <property type="project" value="UniProtKB-KW"/>
</dbReference>
<dbReference type="SMART" id="SM00382">
    <property type="entry name" value="AAA"/>
    <property type="match status" value="1"/>
</dbReference>
<dbReference type="GO" id="GO:0004140">
    <property type="term" value="F:dephospho-CoA kinase activity"/>
    <property type="evidence" value="ECO:0007669"/>
    <property type="project" value="InterPro"/>
</dbReference>